<dbReference type="InterPro" id="IPR046783">
    <property type="entry name" value="HTH_63"/>
</dbReference>
<sequence length="184" mass="19711">MPTASSPARSVALFVRSLSPTETPAPRHADRVRALEAGDRVEEASVTVWGSEVELSARARRTPIGKCVLDRVADFRAWADERGVSMEPFFDTREVSASLTGEEYAALRLPVTCLAEYEGDELVHVAPYTTGEAVCSVADRLRRLDEDDGVDEDRGDGSALVGRPSGGPATEPIADATVPTARTP</sequence>
<reference evidence="2 3" key="1">
    <citation type="submission" date="2020-07" db="EMBL/GenBank/DDBJ databases">
        <title>Halosimplex litoreum sp. nov. and Halosimplex rubrum sp. nov., isolated from different salt environments.</title>
        <authorList>
            <person name="Cui H."/>
        </authorList>
    </citation>
    <scope>NUCLEOTIDE SEQUENCE [LARGE SCALE GENOMIC DNA]</scope>
    <source>
        <strain evidence="2 3">R2</strain>
    </source>
</reference>
<proteinExistence type="predicted"/>
<keyword evidence="3" id="KW-1185">Reference proteome</keyword>
<protein>
    <submittedName>
        <fullName evidence="2">Uncharacterized protein</fullName>
    </submittedName>
</protein>
<evidence type="ECO:0000256" key="1">
    <source>
        <dbReference type="SAM" id="MobiDB-lite"/>
    </source>
</evidence>
<dbReference type="AlphaFoldDB" id="A0A7D5P7I9"/>
<feature type="region of interest" description="Disordered" evidence="1">
    <location>
        <begin position="145"/>
        <end position="184"/>
    </location>
</feature>
<dbReference type="Pfam" id="PF20575">
    <property type="entry name" value="HTH_63"/>
    <property type="match status" value="1"/>
</dbReference>
<dbReference type="RefSeq" id="WP_179920312.1">
    <property type="nucleotide sequence ID" value="NZ_CP058909.1"/>
</dbReference>
<dbReference type="OrthoDB" id="204263at2157"/>
<evidence type="ECO:0000313" key="3">
    <source>
        <dbReference type="Proteomes" id="UP000509346"/>
    </source>
</evidence>
<dbReference type="KEGG" id="hpel:HZS54_02050"/>
<organism evidence="2 3">
    <name type="scientific">Halosimplex pelagicum</name>
    <dbReference type="NCBI Taxonomy" id="869886"/>
    <lineage>
        <taxon>Archaea</taxon>
        <taxon>Methanobacteriati</taxon>
        <taxon>Methanobacteriota</taxon>
        <taxon>Stenosarchaea group</taxon>
        <taxon>Halobacteria</taxon>
        <taxon>Halobacteriales</taxon>
        <taxon>Haloarculaceae</taxon>
        <taxon>Halosimplex</taxon>
    </lineage>
</organism>
<gene>
    <name evidence="2" type="ORF">HZS54_02050</name>
</gene>
<dbReference type="EMBL" id="CP058909">
    <property type="protein sequence ID" value="QLH80484.1"/>
    <property type="molecule type" value="Genomic_DNA"/>
</dbReference>
<name>A0A7D5P7I9_9EURY</name>
<evidence type="ECO:0000313" key="2">
    <source>
        <dbReference type="EMBL" id="QLH80484.1"/>
    </source>
</evidence>
<dbReference type="GeneID" id="56081333"/>
<accession>A0A7D5P7I9</accession>
<dbReference type="Proteomes" id="UP000509346">
    <property type="component" value="Chromosome"/>
</dbReference>